<protein>
    <submittedName>
        <fullName evidence="2">Uncharacterized protein</fullName>
    </submittedName>
</protein>
<feature type="region of interest" description="Disordered" evidence="1">
    <location>
        <begin position="15"/>
        <end position="111"/>
    </location>
</feature>
<dbReference type="AlphaFoldDB" id="A0AAV7NUS7"/>
<comment type="caution">
    <text evidence="2">The sequence shown here is derived from an EMBL/GenBank/DDBJ whole genome shotgun (WGS) entry which is preliminary data.</text>
</comment>
<dbReference type="Proteomes" id="UP001066276">
    <property type="component" value="Chromosome 8"/>
</dbReference>
<reference evidence="2" key="1">
    <citation type="journal article" date="2022" name="bioRxiv">
        <title>Sequencing and chromosome-scale assembly of the giantPleurodeles waltlgenome.</title>
        <authorList>
            <person name="Brown T."/>
            <person name="Elewa A."/>
            <person name="Iarovenko S."/>
            <person name="Subramanian E."/>
            <person name="Araus A.J."/>
            <person name="Petzold A."/>
            <person name="Susuki M."/>
            <person name="Suzuki K.-i.T."/>
            <person name="Hayashi T."/>
            <person name="Toyoda A."/>
            <person name="Oliveira C."/>
            <person name="Osipova E."/>
            <person name="Leigh N.D."/>
            <person name="Simon A."/>
            <person name="Yun M.H."/>
        </authorList>
    </citation>
    <scope>NUCLEOTIDE SEQUENCE</scope>
    <source>
        <strain evidence="2">20211129_DDA</strain>
        <tissue evidence="2">Liver</tissue>
    </source>
</reference>
<proteinExistence type="predicted"/>
<accession>A0AAV7NUS7</accession>
<keyword evidence="3" id="KW-1185">Reference proteome</keyword>
<dbReference type="EMBL" id="JANPWB010000012">
    <property type="protein sequence ID" value="KAJ1118369.1"/>
    <property type="molecule type" value="Genomic_DNA"/>
</dbReference>
<evidence type="ECO:0000256" key="1">
    <source>
        <dbReference type="SAM" id="MobiDB-lite"/>
    </source>
</evidence>
<gene>
    <name evidence="2" type="ORF">NDU88_006560</name>
</gene>
<evidence type="ECO:0000313" key="3">
    <source>
        <dbReference type="Proteomes" id="UP001066276"/>
    </source>
</evidence>
<evidence type="ECO:0000313" key="2">
    <source>
        <dbReference type="EMBL" id="KAJ1118369.1"/>
    </source>
</evidence>
<name>A0AAV7NUS7_PLEWA</name>
<organism evidence="2 3">
    <name type="scientific">Pleurodeles waltl</name>
    <name type="common">Iberian ribbed newt</name>
    <dbReference type="NCBI Taxonomy" id="8319"/>
    <lineage>
        <taxon>Eukaryota</taxon>
        <taxon>Metazoa</taxon>
        <taxon>Chordata</taxon>
        <taxon>Craniata</taxon>
        <taxon>Vertebrata</taxon>
        <taxon>Euteleostomi</taxon>
        <taxon>Amphibia</taxon>
        <taxon>Batrachia</taxon>
        <taxon>Caudata</taxon>
        <taxon>Salamandroidea</taxon>
        <taxon>Salamandridae</taxon>
        <taxon>Pleurodelinae</taxon>
        <taxon>Pleurodeles</taxon>
    </lineage>
</organism>
<sequence>MLTLHKLACLRWGARARKPRAGQRPSVEWGAAGARAEASLESKTSSTHGKVLASCGGGAAETGEQQSGPGEETLRGRLEALANPGGKVGTLRRRQPEAAAKRGAPGVGDSPACGGPVAGCASEFLENKRSPEGLLGRAISLASAGLGPGDCERGERMP</sequence>